<comment type="caution">
    <text evidence="2">The sequence shown here is derived from an EMBL/GenBank/DDBJ whole genome shotgun (WGS) entry which is preliminary data.</text>
</comment>
<keyword evidence="1" id="KW-0175">Coiled coil</keyword>
<gene>
    <name evidence="2" type="ORF">CAMP_LOCUS9765</name>
</gene>
<dbReference type="InterPro" id="IPR016024">
    <property type="entry name" value="ARM-type_fold"/>
</dbReference>
<evidence type="ECO:0000256" key="1">
    <source>
        <dbReference type="SAM" id="Coils"/>
    </source>
</evidence>
<dbReference type="Gene3D" id="1.25.40.180">
    <property type="match status" value="1"/>
</dbReference>
<feature type="coiled-coil region" evidence="1">
    <location>
        <begin position="187"/>
        <end position="322"/>
    </location>
</feature>
<dbReference type="AlphaFoldDB" id="A0A9P1N249"/>
<evidence type="ECO:0000313" key="3">
    <source>
        <dbReference type="Proteomes" id="UP001152747"/>
    </source>
</evidence>
<proteinExistence type="predicted"/>
<keyword evidence="3" id="KW-1185">Reference proteome</keyword>
<organism evidence="2 3">
    <name type="scientific">Caenorhabditis angaria</name>
    <dbReference type="NCBI Taxonomy" id="860376"/>
    <lineage>
        <taxon>Eukaryota</taxon>
        <taxon>Metazoa</taxon>
        <taxon>Ecdysozoa</taxon>
        <taxon>Nematoda</taxon>
        <taxon>Chromadorea</taxon>
        <taxon>Rhabditida</taxon>
        <taxon>Rhabditina</taxon>
        <taxon>Rhabditomorpha</taxon>
        <taxon>Rhabditoidea</taxon>
        <taxon>Rhabditidae</taxon>
        <taxon>Peloderinae</taxon>
        <taxon>Caenorhabditis</taxon>
    </lineage>
</organism>
<evidence type="ECO:0000313" key="2">
    <source>
        <dbReference type="EMBL" id="CAI5447128.1"/>
    </source>
</evidence>
<reference evidence="2" key="1">
    <citation type="submission" date="2022-11" db="EMBL/GenBank/DDBJ databases">
        <authorList>
            <person name="Kikuchi T."/>
        </authorList>
    </citation>
    <scope>NUCLEOTIDE SEQUENCE</scope>
    <source>
        <strain evidence="2">PS1010</strain>
    </source>
</reference>
<evidence type="ECO:0008006" key="4">
    <source>
        <dbReference type="Google" id="ProtNLM"/>
    </source>
</evidence>
<protein>
    <recommendedName>
        <fullName evidence="4">MIF4G domain-containing protein</fullName>
    </recommendedName>
</protein>
<dbReference type="Proteomes" id="UP001152747">
    <property type="component" value="Unassembled WGS sequence"/>
</dbReference>
<dbReference type="OrthoDB" id="514777at2759"/>
<name>A0A9P1N249_9PELO</name>
<accession>A0A9P1N249</accession>
<dbReference type="SUPFAM" id="SSF48371">
    <property type="entry name" value="ARM repeat"/>
    <property type="match status" value="1"/>
</dbReference>
<sequence length="383" mass="44943">MSHQSIKNEVQSKLRRYEDLNDRRCLVEVVEIIFKNAVSNPELIPLLIGICKNHVSDDFIIKFSEKAESSLRRILSSERRNMMRNEDRNIIQLVGQLFINNLMSIDIIKKFIHNLFQSIQDPTKWSLANESNVQLGIVLIRNIGCVIDISENGPIHFWFGILEHVEPFLGNKTREMINDLMKLRKNGWNREKEIDEKNARINELEQEVGNFKIRALTEQQRQIDRGDNQQFRNINKELENQVTLLNNKLRAKKIEFENLMQINKILNSNNEELVESLKFTHVENEELKTKLESFKSEVQIQMTAGNAEFLKLRKRIRELEAQNVVREVYVEEEDDEETQAQPSTSNLCAAHQLQNTIRQLQHGQVANEDETAMYLYNLIYNLK</sequence>
<dbReference type="EMBL" id="CANHGI010000004">
    <property type="protein sequence ID" value="CAI5447128.1"/>
    <property type="molecule type" value="Genomic_DNA"/>
</dbReference>